<reference evidence="3" key="2">
    <citation type="journal article" date="2017" name="Sci. Rep.">
        <title>Determination of the Genome and Primary Transcriptome of Syngas Fermenting Eubacterium limosum ATCC 8486.</title>
        <authorList>
            <person name="Song Y."/>
            <person name="Shin J."/>
            <person name="Jeong Y."/>
            <person name="Jin S."/>
            <person name="Lee J.K."/>
            <person name="Kim D.R."/>
            <person name="Kim S.C."/>
            <person name="Cho S."/>
            <person name="Cho B.K."/>
        </authorList>
    </citation>
    <scope>NUCLEOTIDE SEQUENCE [LARGE SCALE GENOMIC DNA]</scope>
    <source>
        <strain evidence="3">ATCC 8486</strain>
    </source>
</reference>
<sequence length="94" mass="11190">MKRIINFQKSEKDYQLVDGDSVLFAIDIAEMKFDVKEFYYAFFVDDEEIKNSEIKNTIPSDKDASRVYDCIVKLYKEIVEEFNKNNRNDKGEKE</sequence>
<gene>
    <name evidence="1" type="ORF">B2M23_13270</name>
    <name evidence="2" type="ORF">PTZ04_15705</name>
</gene>
<dbReference type="RefSeq" id="WP_038350769.1">
    <property type="nucleotide sequence ID" value="NZ_CP019962.1"/>
</dbReference>
<dbReference type="KEGG" id="elim:B2M23_13270"/>
<reference evidence="2 4" key="4">
    <citation type="submission" date="2023-02" db="EMBL/GenBank/DDBJ databases">
        <title>Comparative genome analysis of Eubacterium limosum species.</title>
        <authorList>
            <person name="Bak J.E."/>
        </authorList>
    </citation>
    <scope>NUCLEOTIDE SEQUENCE [LARGE SCALE GENOMIC DNA]</scope>
    <source>
        <strain evidence="2 4">KGMB01548</strain>
    </source>
</reference>
<evidence type="ECO:0000313" key="1">
    <source>
        <dbReference type="EMBL" id="ARD66445.1"/>
    </source>
</evidence>
<accession>A0AAC9W390</accession>
<organism evidence="1 3">
    <name type="scientific">Eubacterium limosum</name>
    <dbReference type="NCBI Taxonomy" id="1736"/>
    <lineage>
        <taxon>Bacteria</taxon>
        <taxon>Bacillati</taxon>
        <taxon>Bacillota</taxon>
        <taxon>Clostridia</taxon>
        <taxon>Eubacteriales</taxon>
        <taxon>Eubacteriaceae</taxon>
        <taxon>Eubacterium</taxon>
    </lineage>
</organism>
<protein>
    <submittedName>
        <fullName evidence="1">Uncharacterized protein</fullName>
    </submittedName>
</protein>
<evidence type="ECO:0000313" key="3">
    <source>
        <dbReference type="Proteomes" id="UP000192391"/>
    </source>
</evidence>
<dbReference type="EMBL" id="JAQSVD010000009">
    <property type="protein sequence ID" value="MDE1471702.1"/>
    <property type="molecule type" value="Genomic_DNA"/>
</dbReference>
<reference evidence="1" key="1">
    <citation type="journal article" date="2015" name="Genome Announc.">
        <title>Draft Genome Sequence of Chemolithoautotrophic Acetogenic Butanol-Producing Eubacterium limosum ATCC 8486.</title>
        <authorList>
            <person name="Song Y."/>
            <person name="Cho B.K."/>
        </authorList>
    </citation>
    <scope>NUCLEOTIDE SEQUENCE</scope>
    <source>
        <strain evidence="1">ATCC 8486</strain>
    </source>
</reference>
<dbReference type="Proteomes" id="UP001215087">
    <property type="component" value="Unassembled WGS sequence"/>
</dbReference>
<proteinExistence type="predicted"/>
<evidence type="ECO:0000313" key="2">
    <source>
        <dbReference type="EMBL" id="MDE1471702.1"/>
    </source>
</evidence>
<evidence type="ECO:0000313" key="4">
    <source>
        <dbReference type="Proteomes" id="UP001215087"/>
    </source>
</evidence>
<keyword evidence="4" id="KW-1185">Reference proteome</keyword>
<dbReference type="AlphaFoldDB" id="A0AAC9W390"/>
<reference evidence="1" key="3">
    <citation type="submission" date="2017-02" db="EMBL/GenBank/DDBJ databases">
        <title>Integrative analysis reveals regulation of autotrophic growth of syngas fermenting bacteria at the translational level.</title>
        <authorList>
            <person name="Song Y."/>
            <person name="Shin J."/>
            <person name="Jeong Y."/>
            <person name="Jin S."/>
            <person name="Kim D.R."/>
            <person name="Kim S.C."/>
            <person name="Cho S."/>
            <person name="Cho B.-K."/>
        </authorList>
    </citation>
    <scope>NUCLEOTIDE SEQUENCE</scope>
    <source>
        <strain evidence="1">ATCC 8486</strain>
    </source>
</reference>
<name>A0AAC9W390_EUBLI</name>
<dbReference type="Proteomes" id="UP000192391">
    <property type="component" value="Chromosome"/>
</dbReference>
<dbReference type="EMBL" id="CP019962">
    <property type="protein sequence ID" value="ARD66445.1"/>
    <property type="molecule type" value="Genomic_DNA"/>
</dbReference>